<protein>
    <submittedName>
        <fullName evidence="1">Uncharacterized protein</fullName>
    </submittedName>
</protein>
<reference evidence="1 2" key="1">
    <citation type="submission" date="2020-01" db="EMBL/GenBank/DDBJ databases">
        <title>Genetics and antimicrobial susceptibilities of Nocardia species isolated from the soil; a comparison with species isolated from humans.</title>
        <authorList>
            <person name="Carrasco G."/>
            <person name="Monzon S."/>
            <person name="Sansegundo M."/>
            <person name="Garcia E."/>
            <person name="Garrido N."/>
            <person name="Medina M.J."/>
            <person name="Villalon P."/>
            <person name="Ramirez-Arocha A.C."/>
            <person name="Jimenez P."/>
            <person name="Cuesta I."/>
            <person name="Valdezate S."/>
        </authorList>
    </citation>
    <scope>NUCLEOTIDE SEQUENCE [LARGE SCALE GENOMIC DNA]</scope>
    <source>
        <strain evidence="1 2">CNM20110626</strain>
    </source>
</reference>
<dbReference type="EMBL" id="JAAGVB010000048">
    <property type="protein sequence ID" value="NEW35608.1"/>
    <property type="molecule type" value="Genomic_DNA"/>
</dbReference>
<comment type="caution">
    <text evidence="1">The sequence shown here is derived from an EMBL/GenBank/DDBJ whole genome shotgun (WGS) entry which is preliminary data.</text>
</comment>
<organism evidence="1 2">
    <name type="scientific">Nocardia cyriacigeorgica</name>
    <dbReference type="NCBI Taxonomy" id="135487"/>
    <lineage>
        <taxon>Bacteria</taxon>
        <taxon>Bacillati</taxon>
        <taxon>Actinomycetota</taxon>
        <taxon>Actinomycetes</taxon>
        <taxon>Mycobacteriales</taxon>
        <taxon>Nocardiaceae</taxon>
        <taxon>Nocardia</taxon>
    </lineage>
</organism>
<evidence type="ECO:0000313" key="1">
    <source>
        <dbReference type="EMBL" id="NEW35608.1"/>
    </source>
</evidence>
<name>A0A6P1CST0_9NOCA</name>
<dbReference type="OMA" id="RQMRWAN"/>
<dbReference type="RefSeq" id="WP_014351300.1">
    <property type="nucleotide sequence ID" value="NZ_AP026975.1"/>
</dbReference>
<evidence type="ECO:0000313" key="2">
    <source>
        <dbReference type="Proteomes" id="UP000471166"/>
    </source>
</evidence>
<accession>A0A6P1CST0</accession>
<sequence>MKLELLLDELHRGEHRLEHDLTAVSARHHAEHEIRYIARDLAAWSRDHLDRLERVGPQHGAGTHRLGSLRSITAPLQRQVSDLLARRPEPGIVLLMDLRHLHRVSAGVSLDWELLAQAAQALRKPDLLELAQTCHPQTLRQLRWTNAMLKVLSPQIIAS</sequence>
<gene>
    <name evidence="1" type="ORF">GV791_24005</name>
</gene>
<proteinExistence type="predicted"/>
<dbReference type="Proteomes" id="UP000471166">
    <property type="component" value="Unassembled WGS sequence"/>
</dbReference>
<dbReference type="AlphaFoldDB" id="A0A6P1CST0"/>